<keyword evidence="1" id="KW-1133">Transmembrane helix</keyword>
<keyword evidence="1" id="KW-0472">Membrane</keyword>
<reference evidence="2 3" key="1">
    <citation type="journal article" date="2018" name="Front. Plant Sci.">
        <title>Red Clover (Trifolium pratense) and Zigzag Clover (T. medium) - A Picture of Genomic Similarities and Differences.</title>
        <authorList>
            <person name="Dluhosova J."/>
            <person name="Istvanek J."/>
            <person name="Nedelnik J."/>
            <person name="Repkova J."/>
        </authorList>
    </citation>
    <scope>NUCLEOTIDE SEQUENCE [LARGE SCALE GENOMIC DNA]</scope>
    <source>
        <strain evidence="3">cv. 10/8</strain>
        <tissue evidence="2">Leaf</tissue>
    </source>
</reference>
<accession>A0A392P4B7</accession>
<feature type="transmembrane region" description="Helical" evidence="1">
    <location>
        <begin position="34"/>
        <end position="54"/>
    </location>
</feature>
<comment type="caution">
    <text evidence="2">The sequence shown here is derived from an EMBL/GenBank/DDBJ whole genome shotgun (WGS) entry which is preliminary data.</text>
</comment>
<organism evidence="2 3">
    <name type="scientific">Trifolium medium</name>
    <dbReference type="NCBI Taxonomy" id="97028"/>
    <lineage>
        <taxon>Eukaryota</taxon>
        <taxon>Viridiplantae</taxon>
        <taxon>Streptophyta</taxon>
        <taxon>Embryophyta</taxon>
        <taxon>Tracheophyta</taxon>
        <taxon>Spermatophyta</taxon>
        <taxon>Magnoliopsida</taxon>
        <taxon>eudicotyledons</taxon>
        <taxon>Gunneridae</taxon>
        <taxon>Pentapetalae</taxon>
        <taxon>rosids</taxon>
        <taxon>fabids</taxon>
        <taxon>Fabales</taxon>
        <taxon>Fabaceae</taxon>
        <taxon>Papilionoideae</taxon>
        <taxon>50 kb inversion clade</taxon>
        <taxon>NPAAA clade</taxon>
        <taxon>Hologalegina</taxon>
        <taxon>IRL clade</taxon>
        <taxon>Trifolieae</taxon>
        <taxon>Trifolium</taxon>
    </lineage>
</organism>
<protein>
    <submittedName>
        <fullName evidence="2">Uncharacterized protein</fullName>
    </submittedName>
</protein>
<evidence type="ECO:0000313" key="3">
    <source>
        <dbReference type="Proteomes" id="UP000265520"/>
    </source>
</evidence>
<proteinExistence type="predicted"/>
<evidence type="ECO:0000313" key="2">
    <source>
        <dbReference type="EMBL" id="MCI06136.1"/>
    </source>
</evidence>
<evidence type="ECO:0000256" key="1">
    <source>
        <dbReference type="SAM" id="Phobius"/>
    </source>
</evidence>
<dbReference type="EMBL" id="LXQA010060853">
    <property type="protein sequence ID" value="MCI06136.1"/>
    <property type="molecule type" value="Genomic_DNA"/>
</dbReference>
<name>A0A392P4B7_9FABA</name>
<keyword evidence="3" id="KW-1185">Reference proteome</keyword>
<keyword evidence="1" id="KW-0812">Transmembrane</keyword>
<feature type="non-terminal residue" evidence="2">
    <location>
        <position position="1"/>
    </location>
</feature>
<sequence>SCASSVASPPPYSRSSASVLSRALRFSRFRDLEFLGFFSFKLSIVRLFEWNVLLRWKNGSMMKKGHGGGER</sequence>
<dbReference type="Proteomes" id="UP000265520">
    <property type="component" value="Unassembled WGS sequence"/>
</dbReference>
<dbReference type="AlphaFoldDB" id="A0A392P4B7"/>